<dbReference type="Proteomes" id="UP000800041">
    <property type="component" value="Unassembled WGS sequence"/>
</dbReference>
<dbReference type="InterPro" id="IPR036908">
    <property type="entry name" value="RlpA-like_sf"/>
</dbReference>
<sequence>MMSISYLLSFATLLAITPTTTLAESYSATITKYGSGDENDSPNCNSDSVECAFYTYPGYAAAVSQNLFGNIRGAGGDPACGTCYSLDLTGSRDSSGNPFTANNSHVVVMVNNLCPANSDNPICAQADLSATNQYGSQIDVNLCIDSGAADAVFGDSGIGLALATATEVSCDEWEGTKKYDSGTGVSGSVGEQGVIGDNGHGNGEAIGGAGKRMAEWWWVGLVAVGVVWGGFAVV</sequence>
<feature type="signal peptide" evidence="2">
    <location>
        <begin position="1"/>
        <end position="23"/>
    </location>
</feature>
<dbReference type="SUPFAM" id="SSF50685">
    <property type="entry name" value="Barwin-like endoglucanases"/>
    <property type="match status" value="1"/>
</dbReference>
<keyword evidence="4" id="KW-1185">Reference proteome</keyword>
<evidence type="ECO:0000256" key="1">
    <source>
        <dbReference type="SAM" id="Phobius"/>
    </source>
</evidence>
<keyword evidence="1" id="KW-0812">Transmembrane</keyword>
<name>A0A6G1HFC4_9PEZI</name>
<feature type="chain" id="PRO_5026011671" evidence="2">
    <location>
        <begin position="24"/>
        <end position="234"/>
    </location>
</feature>
<proteinExistence type="predicted"/>
<keyword evidence="1" id="KW-1133">Transmembrane helix</keyword>
<evidence type="ECO:0000313" key="4">
    <source>
        <dbReference type="Proteomes" id="UP000800041"/>
    </source>
</evidence>
<evidence type="ECO:0000256" key="2">
    <source>
        <dbReference type="SAM" id="SignalP"/>
    </source>
</evidence>
<dbReference type="Pfam" id="PF22514">
    <property type="entry name" value="EXPB1_D1"/>
    <property type="match status" value="1"/>
</dbReference>
<dbReference type="OrthoDB" id="5823761at2759"/>
<protein>
    <submittedName>
        <fullName evidence="3">Glycoside hydrolase family 45 protein</fullName>
    </submittedName>
</protein>
<reference evidence="3" key="1">
    <citation type="journal article" date="2020" name="Stud. Mycol.">
        <title>101 Dothideomycetes genomes: a test case for predicting lifestyles and emergence of pathogens.</title>
        <authorList>
            <person name="Haridas S."/>
            <person name="Albert R."/>
            <person name="Binder M."/>
            <person name="Bloem J."/>
            <person name="Labutti K."/>
            <person name="Salamov A."/>
            <person name="Andreopoulos B."/>
            <person name="Baker S."/>
            <person name="Barry K."/>
            <person name="Bills G."/>
            <person name="Bluhm B."/>
            <person name="Cannon C."/>
            <person name="Castanera R."/>
            <person name="Culley D."/>
            <person name="Daum C."/>
            <person name="Ezra D."/>
            <person name="Gonzalez J."/>
            <person name="Henrissat B."/>
            <person name="Kuo A."/>
            <person name="Liang C."/>
            <person name="Lipzen A."/>
            <person name="Lutzoni F."/>
            <person name="Magnuson J."/>
            <person name="Mondo S."/>
            <person name="Nolan M."/>
            <person name="Ohm R."/>
            <person name="Pangilinan J."/>
            <person name="Park H.-J."/>
            <person name="Ramirez L."/>
            <person name="Alfaro M."/>
            <person name="Sun H."/>
            <person name="Tritt A."/>
            <person name="Yoshinaga Y."/>
            <person name="Zwiers L.-H."/>
            <person name="Turgeon B."/>
            <person name="Goodwin S."/>
            <person name="Spatafora J."/>
            <person name="Crous P."/>
            <person name="Grigoriev I."/>
        </authorList>
    </citation>
    <scope>NUCLEOTIDE SEQUENCE</scope>
    <source>
        <strain evidence="3">CBS 113979</strain>
    </source>
</reference>
<dbReference type="AlphaFoldDB" id="A0A6G1HFC4"/>
<feature type="transmembrane region" description="Helical" evidence="1">
    <location>
        <begin position="216"/>
        <end position="233"/>
    </location>
</feature>
<keyword evidence="1" id="KW-0472">Membrane</keyword>
<organism evidence="3 4">
    <name type="scientific">Aulographum hederae CBS 113979</name>
    <dbReference type="NCBI Taxonomy" id="1176131"/>
    <lineage>
        <taxon>Eukaryota</taxon>
        <taxon>Fungi</taxon>
        <taxon>Dikarya</taxon>
        <taxon>Ascomycota</taxon>
        <taxon>Pezizomycotina</taxon>
        <taxon>Dothideomycetes</taxon>
        <taxon>Pleosporomycetidae</taxon>
        <taxon>Aulographales</taxon>
        <taxon>Aulographaceae</taxon>
    </lineage>
</organism>
<accession>A0A6G1HFC4</accession>
<keyword evidence="3" id="KW-0378">Hydrolase</keyword>
<dbReference type="EMBL" id="ML977138">
    <property type="protein sequence ID" value="KAF1991784.1"/>
    <property type="molecule type" value="Genomic_DNA"/>
</dbReference>
<keyword evidence="2" id="KW-0732">Signal</keyword>
<dbReference type="Gene3D" id="2.40.40.10">
    <property type="entry name" value="RlpA-like domain"/>
    <property type="match status" value="1"/>
</dbReference>
<dbReference type="GO" id="GO:0016787">
    <property type="term" value="F:hydrolase activity"/>
    <property type="evidence" value="ECO:0007669"/>
    <property type="project" value="UniProtKB-KW"/>
</dbReference>
<evidence type="ECO:0000313" key="3">
    <source>
        <dbReference type="EMBL" id="KAF1991784.1"/>
    </source>
</evidence>
<gene>
    <name evidence="3" type="ORF">K402DRAFT_430220</name>
</gene>